<dbReference type="InterPro" id="IPR009597">
    <property type="entry name" value="DUF1206"/>
</dbReference>
<dbReference type="OrthoDB" id="4552598at2"/>
<feature type="transmembrane region" description="Helical" evidence="1">
    <location>
        <begin position="21"/>
        <end position="45"/>
    </location>
</feature>
<feature type="domain" description="DUF1206" evidence="2">
    <location>
        <begin position="24"/>
        <end position="90"/>
    </location>
</feature>
<name>A0A1I0U089_9NOCA</name>
<evidence type="ECO:0000259" key="2">
    <source>
        <dbReference type="Pfam" id="PF06724"/>
    </source>
</evidence>
<evidence type="ECO:0000313" key="4">
    <source>
        <dbReference type="Proteomes" id="UP000182054"/>
    </source>
</evidence>
<proteinExistence type="predicted"/>
<sequence>MTASGTSSLSRMQRSTAFERAARAGHAVSGVLHLLIGWITIRLAFGQGGNADQSGALAELASKPGGRVALWVAVVAFVALALWRVTEAVVGKKRESGSDTGDRLKAAALAVVYLAFAWSAFGFARGSGRSSGEQNAGITARLMQSTPGKGVLLIAAAVIVGVGVYHVYKGVSTNFRDDLDGSVGRGVTWLGIAGYTAKGIALAGAGLLVAVSVFTADPSKATGLDGAVKTLGAQPYGQVLLVLAGLGIGLYGIYAFVLARRATM</sequence>
<dbReference type="Proteomes" id="UP000182054">
    <property type="component" value="Unassembled WGS sequence"/>
</dbReference>
<organism evidence="3 4">
    <name type="scientific">Rhodococcoides kroppenstedtii</name>
    <dbReference type="NCBI Taxonomy" id="293050"/>
    <lineage>
        <taxon>Bacteria</taxon>
        <taxon>Bacillati</taxon>
        <taxon>Actinomycetota</taxon>
        <taxon>Actinomycetes</taxon>
        <taxon>Mycobacteriales</taxon>
        <taxon>Nocardiaceae</taxon>
        <taxon>Rhodococcoides</taxon>
    </lineage>
</organism>
<dbReference type="GeneID" id="85486682"/>
<accession>A0A1I0U089</accession>
<keyword evidence="1" id="KW-0472">Membrane</keyword>
<keyword evidence="1" id="KW-0812">Transmembrane</keyword>
<feature type="transmembrane region" description="Helical" evidence="1">
    <location>
        <begin position="150"/>
        <end position="168"/>
    </location>
</feature>
<feature type="domain" description="DUF1206" evidence="2">
    <location>
        <begin position="105"/>
        <end position="171"/>
    </location>
</feature>
<keyword evidence="1" id="KW-1133">Transmembrane helix</keyword>
<feature type="transmembrane region" description="Helical" evidence="1">
    <location>
        <begin position="236"/>
        <end position="259"/>
    </location>
</feature>
<protein>
    <recommendedName>
        <fullName evidence="2">DUF1206 domain-containing protein</fullName>
    </recommendedName>
</protein>
<gene>
    <name evidence="3" type="ORF">SAMN05444374_111109</name>
</gene>
<feature type="domain" description="DUF1206" evidence="2">
    <location>
        <begin position="193"/>
        <end position="261"/>
    </location>
</feature>
<feature type="transmembrane region" description="Helical" evidence="1">
    <location>
        <begin position="189"/>
        <end position="216"/>
    </location>
</feature>
<dbReference type="Pfam" id="PF06724">
    <property type="entry name" value="DUF1206"/>
    <property type="match status" value="3"/>
</dbReference>
<reference evidence="3 4" key="1">
    <citation type="submission" date="2016-10" db="EMBL/GenBank/DDBJ databases">
        <authorList>
            <person name="de Groot N.N."/>
        </authorList>
    </citation>
    <scope>NUCLEOTIDE SEQUENCE [LARGE SCALE GENOMIC DNA]</scope>
    <source>
        <strain evidence="3 4">DSM 44908</strain>
    </source>
</reference>
<evidence type="ECO:0000313" key="3">
    <source>
        <dbReference type="EMBL" id="SFA57330.1"/>
    </source>
</evidence>
<dbReference type="RefSeq" id="WP_068365748.1">
    <property type="nucleotide sequence ID" value="NZ_FOJN01000011.1"/>
</dbReference>
<dbReference type="EMBL" id="FOJN01000011">
    <property type="protein sequence ID" value="SFA57330.1"/>
    <property type="molecule type" value="Genomic_DNA"/>
</dbReference>
<feature type="transmembrane region" description="Helical" evidence="1">
    <location>
        <begin position="65"/>
        <end position="85"/>
    </location>
</feature>
<dbReference type="AlphaFoldDB" id="A0A1I0U089"/>
<evidence type="ECO:0000256" key="1">
    <source>
        <dbReference type="SAM" id="Phobius"/>
    </source>
</evidence>
<feature type="transmembrane region" description="Helical" evidence="1">
    <location>
        <begin position="106"/>
        <end position="124"/>
    </location>
</feature>